<feature type="chain" id="PRO_5029735640" description="Enamelin" evidence="2">
    <location>
        <begin position="17"/>
        <end position="1094"/>
    </location>
</feature>
<reference evidence="3" key="2">
    <citation type="submission" date="2025-08" db="UniProtKB">
        <authorList>
            <consortium name="Ensembl"/>
        </authorList>
    </citation>
    <scope>IDENTIFICATION</scope>
</reference>
<accession>G3X143</accession>
<evidence type="ECO:0000256" key="2">
    <source>
        <dbReference type="SAM" id="SignalP"/>
    </source>
</evidence>
<dbReference type="PANTHER" id="PTHR16784:SF2">
    <property type="entry name" value="ENAMELIN"/>
    <property type="match status" value="1"/>
</dbReference>
<feature type="compositionally biased region" description="Polar residues" evidence="1">
    <location>
        <begin position="92"/>
        <end position="102"/>
    </location>
</feature>
<reference evidence="3" key="3">
    <citation type="submission" date="2025-09" db="UniProtKB">
        <authorList>
            <consortium name="Ensembl"/>
        </authorList>
    </citation>
    <scope>IDENTIFICATION</scope>
</reference>
<feature type="compositionally biased region" description="Polar residues" evidence="1">
    <location>
        <begin position="586"/>
        <end position="602"/>
    </location>
</feature>
<evidence type="ECO:0000313" key="4">
    <source>
        <dbReference type="Proteomes" id="UP000007648"/>
    </source>
</evidence>
<feature type="compositionally biased region" description="Polar residues" evidence="1">
    <location>
        <begin position="903"/>
        <end position="923"/>
    </location>
</feature>
<evidence type="ECO:0000313" key="3">
    <source>
        <dbReference type="Ensembl" id="ENSSHAP00000021398.2"/>
    </source>
</evidence>
<dbReference type="Pfam" id="PF15362">
    <property type="entry name" value="Enamelin"/>
    <property type="match status" value="1"/>
</dbReference>
<protein>
    <recommendedName>
        <fullName evidence="5">Enamelin</fullName>
    </recommendedName>
</protein>
<dbReference type="GO" id="GO:0036305">
    <property type="term" value="P:ameloblast differentiation"/>
    <property type="evidence" value="ECO:0007669"/>
    <property type="project" value="TreeGrafter"/>
</dbReference>
<name>G3X143_SARHA</name>
<dbReference type="PANTHER" id="PTHR16784">
    <property type="entry name" value="ENAMELIN"/>
    <property type="match status" value="1"/>
</dbReference>
<sequence>MKTLLMFLSLFSCSIAMPMHMPRMGGFGSKSEEVCAVSSYNKVALGKGLGSPSQFPQLQMPMWPQPPPNTWLPQQPIPPNIPRPQMKAGEGQETSTTSQPLPTKSMIPTIPTKPAVKKSPEGPPRQKEEDEQPPVNICYFGHSLNNPYFGYFGYHGFGGRTPYYSEEMFEQDFEKPKEEDPPKVESTTSAPPANTTVLENNSTQPTIPSPGGSQGGNDTSPTGNEAQAQNPGNNQGVYPGVNLAPSVNVSSYDVPGSQIPQVLNQPNVFENSPNPNFRSFPVNRQWSQTGLPLGPRINVPFYRNYPNQRIFPWHNLAYVSKQIARPGNTAYRKVYPVIPKSNSPNQVSNAANNRKKPQSPTKNPEETNGGSADPKHDTVHRDEQTQNPKENPVTEKERTTFPTRIPTSTWRNSQGYETNKSNYKLPPPEGNPPIPSVNSVDQHENSYYPRVDSRFPAGIQIPNFPKGIISEPRKDPSDAETNPPEMKQGTHQPPYAEEDPYLPREPFFPAANTWNPQQGAPVFEDEPLRQEGPLLYPAFGVRGNVPYPEYIPYDPRGNSPYARGSMWDERDDFPGTFRPTGKAGNPSYSPNTPPSQRRPSTNNEEDPIDQTGDEIYRRPNAWGKESNFKESQVRYREKYLYAPGRPSEPKDYPQHSTDNLLKQRNSPYGEFYPWHPEYIPSYNMAPPLTPPGENNGYYYPANAFEQEERESWDQKNYVPAQKGRVPYYSRNFWGLATSLQKSTANSLSQREDQPLSSNFPVGLRGNPTYQEAESHNYGSEQINRVNLSDKGQLAVTESVIPNSPVNQEEADSYPPASQRNPCCASDPAGFKDIPFVPLDYFPPFGLVSEGERNSFYTESSHTKHARHIIYPPGIQSNQRNSSEKYLPEKEENPDAFRDDSFTLKKNTPCSKRNEVEQTGSRVFSEADSLQANTPCFKSHLRGDGNDVLTKIFGTGQFDERTNNLIPEELEAPKESPRPENIESEGGGSEGRMKQKGVPIIQQVPCLHSKLEKHFPSSTGPPLDKRRPDLSDGEPEMVSAQPSSTLNGLAAREQLSGTNIDPYIASEPPLSFPSFPKEIPRNAELQVPDCLLLQS</sequence>
<dbReference type="GO" id="GO:0070175">
    <property type="term" value="P:positive regulation of enamel mineralization"/>
    <property type="evidence" value="ECO:0007669"/>
    <property type="project" value="TreeGrafter"/>
</dbReference>
<dbReference type="GO" id="GO:0030345">
    <property type="term" value="F:structural constituent of tooth enamel"/>
    <property type="evidence" value="ECO:0007669"/>
    <property type="project" value="TreeGrafter"/>
</dbReference>
<dbReference type="eggNOG" id="ENOG502R69E">
    <property type="taxonomic scope" value="Eukaryota"/>
</dbReference>
<feature type="region of interest" description="Disordered" evidence="1">
    <location>
        <begin position="550"/>
        <end position="629"/>
    </location>
</feature>
<feature type="compositionally biased region" description="Polar residues" evidence="1">
    <location>
        <begin position="185"/>
        <end position="206"/>
    </location>
</feature>
<keyword evidence="2" id="KW-0732">Signal</keyword>
<feature type="region of interest" description="Disordered" evidence="1">
    <location>
        <begin position="337"/>
        <end position="524"/>
    </location>
</feature>
<dbReference type="GO" id="GO:0031012">
    <property type="term" value="C:extracellular matrix"/>
    <property type="evidence" value="ECO:0007669"/>
    <property type="project" value="TreeGrafter"/>
</dbReference>
<feature type="compositionally biased region" description="Pro residues" evidence="1">
    <location>
        <begin position="73"/>
        <end position="82"/>
    </location>
</feature>
<dbReference type="GO" id="GO:0097186">
    <property type="term" value="P:amelogenesis"/>
    <property type="evidence" value="ECO:0007669"/>
    <property type="project" value="TreeGrafter"/>
</dbReference>
<dbReference type="Proteomes" id="UP000007648">
    <property type="component" value="Unassembled WGS sequence"/>
</dbReference>
<feature type="compositionally biased region" description="Acidic residues" evidence="1">
    <location>
        <begin position="603"/>
        <end position="612"/>
    </location>
</feature>
<feature type="region of interest" description="Disordered" evidence="1">
    <location>
        <begin position="171"/>
        <end position="242"/>
    </location>
</feature>
<feature type="region of interest" description="Disordered" evidence="1">
    <location>
        <begin position="967"/>
        <end position="1045"/>
    </location>
</feature>
<dbReference type="AlphaFoldDB" id="G3X143"/>
<dbReference type="GeneTree" id="ENSGT00440000037826"/>
<evidence type="ECO:0008006" key="5">
    <source>
        <dbReference type="Google" id="ProtNLM"/>
    </source>
</evidence>
<reference evidence="3 4" key="1">
    <citation type="journal article" date="2011" name="Proc. Natl. Acad. Sci. U.S.A.">
        <title>Genetic diversity and population structure of the endangered marsupial Sarcophilus harrisii (Tasmanian devil).</title>
        <authorList>
            <person name="Miller W."/>
            <person name="Hayes V.M."/>
            <person name="Ratan A."/>
            <person name="Petersen D.C."/>
            <person name="Wittekindt N.E."/>
            <person name="Miller J."/>
            <person name="Walenz B."/>
            <person name="Knight J."/>
            <person name="Qi J."/>
            <person name="Zhao F."/>
            <person name="Wang Q."/>
            <person name="Bedoya-Reina O.C."/>
            <person name="Katiyar N."/>
            <person name="Tomsho L.P."/>
            <person name="Kasson L.M."/>
            <person name="Hardie R.A."/>
            <person name="Woodbridge P."/>
            <person name="Tindall E.A."/>
            <person name="Bertelsen M.F."/>
            <person name="Dixon D."/>
            <person name="Pyecroft S."/>
            <person name="Helgen K.M."/>
            <person name="Lesk A.M."/>
            <person name="Pringle T.H."/>
            <person name="Patterson N."/>
            <person name="Zhang Y."/>
            <person name="Kreiss A."/>
            <person name="Woods G.M."/>
            <person name="Jones M.E."/>
            <person name="Schuster S.C."/>
        </authorList>
    </citation>
    <scope>NUCLEOTIDE SEQUENCE [LARGE SCALE GENOMIC DNA]</scope>
</reference>
<feature type="compositionally biased region" description="Basic and acidic residues" evidence="1">
    <location>
        <begin position="118"/>
        <end position="128"/>
    </location>
</feature>
<dbReference type="InterPro" id="IPR015673">
    <property type="entry name" value="Enamelin"/>
</dbReference>
<evidence type="ECO:0000256" key="1">
    <source>
        <dbReference type="SAM" id="MobiDB-lite"/>
    </source>
</evidence>
<feature type="compositionally biased region" description="Basic and acidic residues" evidence="1">
    <location>
        <begin position="172"/>
        <end position="183"/>
    </location>
</feature>
<dbReference type="HOGENOM" id="CLU_280412_0_0_1"/>
<feature type="compositionally biased region" description="Basic and acidic residues" evidence="1">
    <location>
        <begin position="970"/>
        <end position="980"/>
    </location>
</feature>
<dbReference type="STRING" id="9305.ENSSHAP00000021398"/>
<feature type="region of interest" description="Disordered" evidence="1">
    <location>
        <begin position="801"/>
        <end position="820"/>
    </location>
</feature>
<dbReference type="Ensembl" id="ENSSHAT00000021571.2">
    <property type="protein sequence ID" value="ENSSHAP00000021398.2"/>
    <property type="gene ID" value="ENSSHAG00000018134.2"/>
</dbReference>
<feature type="compositionally biased region" description="Polar residues" evidence="1">
    <location>
        <begin position="744"/>
        <end position="759"/>
    </location>
</feature>
<feature type="compositionally biased region" description="Polar residues" evidence="1">
    <location>
        <begin position="400"/>
        <end position="422"/>
    </location>
</feature>
<dbReference type="FunCoup" id="G3X143">
    <property type="interactions" value="21"/>
</dbReference>
<feature type="compositionally biased region" description="Polar residues" evidence="1">
    <location>
        <begin position="340"/>
        <end position="370"/>
    </location>
</feature>
<feature type="region of interest" description="Disordered" evidence="1">
    <location>
        <begin position="871"/>
        <end position="923"/>
    </location>
</feature>
<feature type="signal peptide" evidence="2">
    <location>
        <begin position="1"/>
        <end position="16"/>
    </location>
</feature>
<feature type="compositionally biased region" description="Pro residues" evidence="1">
    <location>
        <begin position="425"/>
        <end position="435"/>
    </location>
</feature>
<feature type="compositionally biased region" description="Polar residues" evidence="1">
    <location>
        <begin position="216"/>
        <end position="236"/>
    </location>
</feature>
<organism evidence="3 4">
    <name type="scientific">Sarcophilus harrisii</name>
    <name type="common">Tasmanian devil</name>
    <name type="synonym">Sarcophilus laniarius</name>
    <dbReference type="NCBI Taxonomy" id="9305"/>
    <lineage>
        <taxon>Eukaryota</taxon>
        <taxon>Metazoa</taxon>
        <taxon>Chordata</taxon>
        <taxon>Craniata</taxon>
        <taxon>Vertebrata</taxon>
        <taxon>Euteleostomi</taxon>
        <taxon>Mammalia</taxon>
        <taxon>Metatheria</taxon>
        <taxon>Dasyuromorphia</taxon>
        <taxon>Dasyuridae</taxon>
        <taxon>Sarcophilus</taxon>
    </lineage>
</organism>
<dbReference type="InParanoid" id="G3X143"/>
<feature type="region of interest" description="Disordered" evidence="1">
    <location>
        <begin position="73"/>
        <end position="132"/>
    </location>
</feature>
<feature type="compositionally biased region" description="Basic and acidic residues" evidence="1">
    <location>
        <begin position="881"/>
        <end position="902"/>
    </location>
</feature>
<feature type="compositionally biased region" description="Polar residues" evidence="1">
    <location>
        <begin position="767"/>
        <end position="780"/>
    </location>
</feature>
<feature type="compositionally biased region" description="Basic and acidic residues" evidence="1">
    <location>
        <begin position="373"/>
        <end position="384"/>
    </location>
</feature>
<proteinExistence type="predicted"/>
<keyword evidence="4" id="KW-1185">Reference proteome</keyword>
<feature type="region of interest" description="Disordered" evidence="1">
    <location>
        <begin position="744"/>
        <end position="780"/>
    </location>
</feature>